<name>A0A2J9KQS9_9ACTO</name>
<protein>
    <submittedName>
        <fullName evidence="2">Uncharacterized protein</fullName>
    </submittedName>
</protein>
<accession>A0A2J9KQS9</accession>
<reference evidence="2 3" key="1">
    <citation type="submission" date="2018-06" db="EMBL/GenBank/DDBJ databases">
        <authorList>
            <consortium name="Pathogen Informatics"/>
            <person name="Doyle S."/>
        </authorList>
    </citation>
    <scope>NUCLEOTIDE SEQUENCE [LARGE SCALE GENOMIC DNA]</scope>
    <source>
        <strain evidence="2 3">NCTC11819</strain>
    </source>
</reference>
<dbReference type="EMBL" id="JABCUV010000001">
    <property type="protein sequence ID" value="NMW92151.1"/>
    <property type="molecule type" value="Genomic_DNA"/>
</dbReference>
<evidence type="ECO:0000313" key="3">
    <source>
        <dbReference type="Proteomes" id="UP000255284"/>
    </source>
</evidence>
<reference evidence="1 4" key="2">
    <citation type="submission" date="2020-04" db="EMBL/GenBank/DDBJ databases">
        <title>Antimicrobial susceptibility and clonality of vaginal-derived multi-drug resistant Mobiluncus isolates in China.</title>
        <authorList>
            <person name="Zhang X."/>
        </authorList>
    </citation>
    <scope>NUCLEOTIDE SEQUENCE [LARGE SCALE GENOMIC DNA]</scope>
    <source>
        <strain evidence="1 4">7</strain>
    </source>
</reference>
<evidence type="ECO:0000313" key="2">
    <source>
        <dbReference type="EMBL" id="STO17513.1"/>
    </source>
</evidence>
<dbReference type="AlphaFoldDB" id="A0A2J9KQS9"/>
<dbReference type="Proteomes" id="UP000582487">
    <property type="component" value="Unassembled WGS sequence"/>
</dbReference>
<organism evidence="2 3">
    <name type="scientific">Mobiluncus mulieris</name>
    <dbReference type="NCBI Taxonomy" id="2052"/>
    <lineage>
        <taxon>Bacteria</taxon>
        <taxon>Bacillati</taxon>
        <taxon>Actinomycetota</taxon>
        <taxon>Actinomycetes</taxon>
        <taxon>Actinomycetales</taxon>
        <taxon>Actinomycetaceae</taxon>
        <taxon>Mobiluncus</taxon>
    </lineage>
</organism>
<gene>
    <name evidence="1" type="ORF">HHJ74_00230</name>
    <name evidence="2" type="ORF">NCTC11819_02107</name>
</gene>
<dbReference type="OrthoDB" id="9973804at2"/>
<evidence type="ECO:0000313" key="4">
    <source>
        <dbReference type="Proteomes" id="UP000582487"/>
    </source>
</evidence>
<comment type="caution">
    <text evidence="2">The sequence shown here is derived from an EMBL/GenBank/DDBJ whole genome shotgun (WGS) entry which is preliminary data.</text>
</comment>
<evidence type="ECO:0000313" key="1">
    <source>
        <dbReference type="EMBL" id="NMW92151.1"/>
    </source>
</evidence>
<dbReference type="Proteomes" id="UP000255284">
    <property type="component" value="Unassembled WGS sequence"/>
</dbReference>
<sequence>MIIQVFAVPAVASWFDGFMRGWLKSAPHDILTMQTIAVPGSVAVPGVPVLPPRHLKLDSGAEQVVVFTPEITGEPGVGDLTSLVVSKVWRHGIQPVVALAMDTPLSRRQLAESGLSGVYLLAEQPNRSLEDWGKILGQTWHHD</sequence>
<dbReference type="GeneID" id="61167846"/>
<dbReference type="RefSeq" id="WP_004012494.1">
    <property type="nucleotide sequence ID" value="NZ_CAMPNB010000003.1"/>
</dbReference>
<proteinExistence type="predicted"/>
<dbReference type="EMBL" id="UGGQ01000006">
    <property type="protein sequence ID" value="STO17513.1"/>
    <property type="molecule type" value="Genomic_DNA"/>
</dbReference>